<dbReference type="SUPFAM" id="SSF49452">
    <property type="entry name" value="Starch-binding domain-like"/>
    <property type="match status" value="1"/>
</dbReference>
<dbReference type="PANTHER" id="PTHR15048:SF0">
    <property type="entry name" value="STARCH-BINDING DOMAIN-CONTAINING PROTEIN 1"/>
    <property type="match status" value="1"/>
</dbReference>
<dbReference type="CDD" id="cd05467">
    <property type="entry name" value="CBM20"/>
    <property type="match status" value="1"/>
</dbReference>
<feature type="region of interest" description="Disordered" evidence="1">
    <location>
        <begin position="1"/>
        <end position="36"/>
    </location>
</feature>
<gene>
    <name evidence="3" type="ORF">OEZ85_010518</name>
</gene>
<accession>A0ABY8TPU7</accession>
<dbReference type="InterPro" id="IPR013784">
    <property type="entry name" value="Carb-bd-like_fold"/>
</dbReference>
<name>A0ABY8TPU7_TETOB</name>
<protein>
    <recommendedName>
        <fullName evidence="2">CBM20 domain-containing protein</fullName>
    </recommendedName>
</protein>
<evidence type="ECO:0000256" key="1">
    <source>
        <dbReference type="SAM" id="MobiDB-lite"/>
    </source>
</evidence>
<evidence type="ECO:0000313" key="3">
    <source>
        <dbReference type="EMBL" id="WIA10326.1"/>
    </source>
</evidence>
<feature type="region of interest" description="Disordered" evidence="1">
    <location>
        <begin position="68"/>
        <end position="119"/>
    </location>
</feature>
<evidence type="ECO:0000313" key="4">
    <source>
        <dbReference type="Proteomes" id="UP001244341"/>
    </source>
</evidence>
<feature type="compositionally biased region" description="Polar residues" evidence="1">
    <location>
        <begin position="105"/>
        <end position="119"/>
    </location>
</feature>
<dbReference type="PANTHER" id="PTHR15048">
    <property type="entry name" value="STARCH-BINDING DOMAIN-CONTAINING PROTEIN 1"/>
    <property type="match status" value="1"/>
</dbReference>
<dbReference type="Pfam" id="PF00686">
    <property type="entry name" value="CBM_20"/>
    <property type="match status" value="1"/>
</dbReference>
<dbReference type="SMART" id="SM01065">
    <property type="entry name" value="CBM_2"/>
    <property type="match status" value="1"/>
</dbReference>
<sequence>MQAIRCPRGRAGANCSSTGSSTGSSSSGSSSSRNHAARTLLHSSTWLGAAARRSALPLPALRICSSRPRSRVQGVPPLRDQQAHELPVSWRNSLKNRQTEADNAAASNGSNKREFSSNSGPVQSFQALFQGSGGSTTPRLASLRFSIVRAVEYGQKLRLVGRPECLGAWDAEQGPDMKWHEGHKWTAYAELAAGSHEFKFVVVHRSGEMEWEPGNNRTLEVPATAAEMQVAGQWGETGDTETLELLLQPDATEGRRRQQQLIEAAQDLKRERQQSREGGSAQQQQGRGSSSGSAAREEAAAAAKLLDSHNVQQYHKGLLVCVMMAAGVWEEGLLDIIRGSAMRATWRSYKAVWGDELMSELKQQLTTPQAVLAELQRSSSSSADELACHVLWSLQELSTHSTRVALLLKQVYSGQEAAMMQQLAPGAGPQPCAAVLLRWMAAAAME</sequence>
<organism evidence="3 4">
    <name type="scientific">Tetradesmus obliquus</name>
    <name type="common">Green alga</name>
    <name type="synonym">Acutodesmus obliquus</name>
    <dbReference type="NCBI Taxonomy" id="3088"/>
    <lineage>
        <taxon>Eukaryota</taxon>
        <taxon>Viridiplantae</taxon>
        <taxon>Chlorophyta</taxon>
        <taxon>core chlorophytes</taxon>
        <taxon>Chlorophyceae</taxon>
        <taxon>CS clade</taxon>
        <taxon>Sphaeropleales</taxon>
        <taxon>Scenedesmaceae</taxon>
        <taxon>Tetradesmus</taxon>
    </lineage>
</organism>
<feature type="domain" description="CBM20" evidence="2">
    <location>
        <begin position="140"/>
        <end position="231"/>
    </location>
</feature>
<feature type="compositionally biased region" description="Low complexity" evidence="1">
    <location>
        <begin position="16"/>
        <end position="32"/>
    </location>
</feature>
<dbReference type="InterPro" id="IPR002044">
    <property type="entry name" value="CBM20"/>
</dbReference>
<reference evidence="3 4" key="1">
    <citation type="submission" date="2023-05" db="EMBL/GenBank/DDBJ databases">
        <title>A 100% complete, gapless, phased diploid assembly of the Scenedesmus obliquus UTEX 3031 genome.</title>
        <authorList>
            <person name="Biondi T.C."/>
            <person name="Hanschen E.R."/>
            <person name="Kwon T."/>
            <person name="Eng W."/>
            <person name="Kruse C.P.S."/>
            <person name="Koehler S.I."/>
            <person name="Kunde Y."/>
            <person name="Gleasner C.D."/>
            <person name="You Mak K.T."/>
            <person name="Polle J."/>
            <person name="Hovde B.T."/>
            <person name="Starkenburg S.R."/>
        </authorList>
    </citation>
    <scope>NUCLEOTIDE SEQUENCE [LARGE SCALE GENOMIC DNA]</scope>
    <source>
        <strain evidence="3 4">DOE0152z</strain>
    </source>
</reference>
<dbReference type="EMBL" id="CP126209">
    <property type="protein sequence ID" value="WIA10326.1"/>
    <property type="molecule type" value="Genomic_DNA"/>
</dbReference>
<evidence type="ECO:0000259" key="2">
    <source>
        <dbReference type="SMART" id="SM01065"/>
    </source>
</evidence>
<proteinExistence type="predicted"/>
<dbReference type="Gene3D" id="2.60.40.10">
    <property type="entry name" value="Immunoglobulins"/>
    <property type="match status" value="1"/>
</dbReference>
<feature type="region of interest" description="Disordered" evidence="1">
    <location>
        <begin position="268"/>
        <end position="296"/>
    </location>
</feature>
<keyword evidence="4" id="KW-1185">Reference proteome</keyword>
<dbReference type="Proteomes" id="UP001244341">
    <property type="component" value="Chromosome 2b"/>
</dbReference>
<feature type="compositionally biased region" description="Low complexity" evidence="1">
    <location>
        <begin position="276"/>
        <end position="294"/>
    </location>
</feature>
<dbReference type="InterPro" id="IPR013783">
    <property type="entry name" value="Ig-like_fold"/>
</dbReference>